<keyword evidence="4" id="KW-1185">Reference proteome</keyword>
<feature type="region of interest" description="Disordered" evidence="1">
    <location>
        <begin position="205"/>
        <end position="246"/>
    </location>
</feature>
<dbReference type="Proteomes" id="UP000076842">
    <property type="component" value="Unassembled WGS sequence"/>
</dbReference>
<feature type="transmembrane region" description="Helical" evidence="2">
    <location>
        <begin position="420"/>
        <end position="441"/>
    </location>
</feature>
<evidence type="ECO:0000256" key="2">
    <source>
        <dbReference type="SAM" id="Phobius"/>
    </source>
</evidence>
<evidence type="ECO:0000256" key="1">
    <source>
        <dbReference type="SAM" id="MobiDB-lite"/>
    </source>
</evidence>
<sequence length="475" mass="51316">MSDDGTSISEMHGLDNDPDGHADSDASAGDQAALVLDGFGEILNALKRADGGADDDGVATGTLQEGNASSLPVRDIPNVDQGLANAEDSMPSMGAGKTVASDASHALADSHDLAEQETVTPTKPVKKPVAAHVASHGHTFAPAVMLSHYAASSPYRYRRSASSRRRVHHSNTNSVWVDEALIEEDGDHAIGGALTDYLRARGETRGEAGEGAVSSEAGKGQESVREEAVKDGKDEKKETDDLKPAEQYQKAARKILSMVYGIDLDEIDVNAPPLANNHLATTEDKKNEENRRIVRAVLKSVKKNSEKIEAEWLRAADGMSDLQESKWGYTEWKAAWRGWWAVKQVRWSRANRKRMPPSAMLIGTIVFNAGALKRSVKKGIWDTAVGARKWGRFCWSAVKGASKATYRAGGNFAIAHKRTVLLVLAIVTVIVLTIILAKAPWLLPKIANWEDEIAQIVSMGANMTTLVSALPKEEL</sequence>
<name>A0A165K3Q4_9BASI</name>
<evidence type="ECO:0000313" key="4">
    <source>
        <dbReference type="Proteomes" id="UP000076842"/>
    </source>
</evidence>
<feature type="compositionally biased region" description="Basic and acidic residues" evidence="1">
    <location>
        <begin position="222"/>
        <end position="244"/>
    </location>
</feature>
<keyword evidence="2" id="KW-0472">Membrane</keyword>
<organism evidence="3 4">
    <name type="scientific">Calocera cornea HHB12733</name>
    <dbReference type="NCBI Taxonomy" id="1353952"/>
    <lineage>
        <taxon>Eukaryota</taxon>
        <taxon>Fungi</taxon>
        <taxon>Dikarya</taxon>
        <taxon>Basidiomycota</taxon>
        <taxon>Agaricomycotina</taxon>
        <taxon>Dacrymycetes</taxon>
        <taxon>Dacrymycetales</taxon>
        <taxon>Dacrymycetaceae</taxon>
        <taxon>Calocera</taxon>
    </lineage>
</organism>
<feature type="region of interest" description="Disordered" evidence="1">
    <location>
        <begin position="1"/>
        <end position="29"/>
    </location>
</feature>
<feature type="transmembrane region" description="Helical" evidence="2">
    <location>
        <begin position="355"/>
        <end position="372"/>
    </location>
</feature>
<keyword evidence="2" id="KW-1133">Transmembrane helix</keyword>
<proteinExistence type="predicted"/>
<gene>
    <name evidence="3" type="ORF">CALCODRAFT_505411</name>
</gene>
<evidence type="ECO:0000313" key="3">
    <source>
        <dbReference type="EMBL" id="KZT62638.1"/>
    </source>
</evidence>
<feature type="compositionally biased region" description="Basic and acidic residues" evidence="1">
    <location>
        <begin position="12"/>
        <end position="24"/>
    </location>
</feature>
<accession>A0A165K3Q4</accession>
<dbReference type="AlphaFoldDB" id="A0A165K3Q4"/>
<dbReference type="InParanoid" id="A0A165K3Q4"/>
<reference evidence="3 4" key="1">
    <citation type="journal article" date="2016" name="Mol. Biol. Evol.">
        <title>Comparative Genomics of Early-Diverging Mushroom-Forming Fungi Provides Insights into the Origins of Lignocellulose Decay Capabilities.</title>
        <authorList>
            <person name="Nagy L.G."/>
            <person name="Riley R."/>
            <person name="Tritt A."/>
            <person name="Adam C."/>
            <person name="Daum C."/>
            <person name="Floudas D."/>
            <person name="Sun H."/>
            <person name="Yadav J.S."/>
            <person name="Pangilinan J."/>
            <person name="Larsson K.H."/>
            <person name="Matsuura K."/>
            <person name="Barry K."/>
            <person name="Labutti K."/>
            <person name="Kuo R."/>
            <person name="Ohm R.A."/>
            <person name="Bhattacharya S.S."/>
            <person name="Shirouzu T."/>
            <person name="Yoshinaga Y."/>
            <person name="Martin F.M."/>
            <person name="Grigoriev I.V."/>
            <person name="Hibbett D.S."/>
        </authorList>
    </citation>
    <scope>NUCLEOTIDE SEQUENCE [LARGE SCALE GENOMIC DNA]</scope>
    <source>
        <strain evidence="3 4">HHB12733</strain>
    </source>
</reference>
<keyword evidence="2" id="KW-0812">Transmembrane</keyword>
<dbReference type="EMBL" id="KV423915">
    <property type="protein sequence ID" value="KZT62638.1"/>
    <property type="molecule type" value="Genomic_DNA"/>
</dbReference>
<feature type="region of interest" description="Disordered" evidence="1">
    <location>
        <begin position="57"/>
        <end position="76"/>
    </location>
</feature>
<feature type="region of interest" description="Disordered" evidence="1">
    <location>
        <begin position="105"/>
        <end position="125"/>
    </location>
</feature>
<protein>
    <submittedName>
        <fullName evidence="3">Uncharacterized protein</fullName>
    </submittedName>
</protein>